<reference evidence="2 3" key="1">
    <citation type="submission" date="2020-08" db="EMBL/GenBank/DDBJ databases">
        <title>Genomic Encyclopedia of Type Strains, Phase IV (KMG-IV): sequencing the most valuable type-strain genomes for metagenomic binning, comparative biology and taxonomic classification.</title>
        <authorList>
            <person name="Goeker M."/>
        </authorList>
    </citation>
    <scope>NUCLEOTIDE SEQUENCE [LARGE SCALE GENOMIC DNA]</scope>
    <source>
        <strain evidence="2 3">DSM 24105</strain>
    </source>
</reference>
<accession>A0A7W6AE41</accession>
<keyword evidence="1" id="KW-0812">Transmembrane</keyword>
<keyword evidence="1" id="KW-0472">Membrane</keyword>
<evidence type="ECO:0000313" key="2">
    <source>
        <dbReference type="EMBL" id="MBB3901617.1"/>
    </source>
</evidence>
<name>A0A7W6AE41_9HYPH</name>
<comment type="caution">
    <text evidence="2">The sequence shown here is derived from an EMBL/GenBank/DDBJ whole genome shotgun (WGS) entry which is preliminary data.</text>
</comment>
<evidence type="ECO:0000256" key="1">
    <source>
        <dbReference type="SAM" id="Phobius"/>
    </source>
</evidence>
<organism evidence="2 3">
    <name type="scientific">Methylobacterium brachythecii</name>
    <dbReference type="NCBI Taxonomy" id="1176177"/>
    <lineage>
        <taxon>Bacteria</taxon>
        <taxon>Pseudomonadati</taxon>
        <taxon>Pseudomonadota</taxon>
        <taxon>Alphaproteobacteria</taxon>
        <taxon>Hyphomicrobiales</taxon>
        <taxon>Methylobacteriaceae</taxon>
        <taxon>Methylobacterium</taxon>
    </lineage>
</organism>
<keyword evidence="1" id="KW-1133">Transmembrane helix</keyword>
<proteinExistence type="predicted"/>
<dbReference type="EMBL" id="JACIDN010000002">
    <property type="protein sequence ID" value="MBB3901617.1"/>
    <property type="molecule type" value="Genomic_DNA"/>
</dbReference>
<protein>
    <submittedName>
        <fullName evidence="2">Uncharacterized protein</fullName>
    </submittedName>
</protein>
<dbReference type="Proteomes" id="UP000517759">
    <property type="component" value="Unassembled WGS sequence"/>
</dbReference>
<feature type="transmembrane region" description="Helical" evidence="1">
    <location>
        <begin position="6"/>
        <end position="30"/>
    </location>
</feature>
<gene>
    <name evidence="2" type="ORF">GGR33_001103</name>
</gene>
<evidence type="ECO:0000313" key="3">
    <source>
        <dbReference type="Proteomes" id="UP000517759"/>
    </source>
</evidence>
<sequence length="34" mass="3661">MIRNTLLTSLVEFTAFGLFSGAIGLWAVALTPIH</sequence>
<dbReference type="AlphaFoldDB" id="A0A7W6AE41"/>